<accession>A0A9E7MPP0</accession>
<name>A0A9E7MPP0_9CAUD</name>
<protein>
    <submittedName>
        <fullName evidence="1">Alternative ribosome-rescue factor</fullName>
    </submittedName>
</protein>
<dbReference type="InterPro" id="IPR005589">
    <property type="entry name" value="ArfA"/>
</dbReference>
<dbReference type="EMBL" id="ON529852">
    <property type="protein sequence ID" value="USN14343.1"/>
    <property type="molecule type" value="Genomic_DNA"/>
</dbReference>
<gene>
    <name evidence="1" type="ORF">KABACHOK_05300</name>
</gene>
<dbReference type="Pfam" id="PF03889">
    <property type="entry name" value="ArfA"/>
    <property type="match status" value="1"/>
</dbReference>
<organism evidence="1 2">
    <name type="scientific">Brevundimonas phage vB_BpoS-Kabachok</name>
    <dbReference type="NCBI Taxonomy" id="2948600"/>
    <lineage>
        <taxon>Viruses</taxon>
        <taxon>Duplodnaviria</taxon>
        <taxon>Heunggongvirae</taxon>
        <taxon>Uroviricota</taxon>
        <taxon>Caudoviricetes</taxon>
        <taxon>Jeanschmidtviridae</taxon>
        <taxon>Marchewkavirus</taxon>
        <taxon>Marchewkavirus kabachok</taxon>
    </lineage>
</organism>
<dbReference type="Proteomes" id="UP001056685">
    <property type="component" value="Segment"/>
</dbReference>
<evidence type="ECO:0000313" key="2">
    <source>
        <dbReference type="Proteomes" id="UP001056685"/>
    </source>
</evidence>
<proteinExistence type="predicted"/>
<evidence type="ECO:0000313" key="1">
    <source>
        <dbReference type="EMBL" id="USN14343.1"/>
    </source>
</evidence>
<reference evidence="1" key="1">
    <citation type="submission" date="2022-05" db="EMBL/GenBank/DDBJ databases">
        <authorList>
            <person name="Friedrich I."/>
            <person name="Poehlein A."/>
            <person name="Schneider D."/>
            <person name="Hertel R."/>
            <person name="Daniel R."/>
        </authorList>
    </citation>
    <scope>NUCLEOTIDE SEQUENCE</scope>
</reference>
<keyword evidence="2" id="KW-1185">Reference proteome</keyword>
<sequence length="39" mass="4084">MAAPKRNPAAAALATPAYRVRVVKARKGKGSYSRKGRGA</sequence>